<feature type="compositionally biased region" description="Basic residues" evidence="9">
    <location>
        <begin position="1"/>
        <end position="21"/>
    </location>
</feature>
<dbReference type="InterPro" id="IPR027470">
    <property type="entry name" value="Cation_efflux_CTD"/>
</dbReference>
<dbReference type="PANTHER" id="PTHR11562:SF17">
    <property type="entry name" value="RE54080P-RELATED"/>
    <property type="match status" value="1"/>
</dbReference>
<dbReference type="InterPro" id="IPR058533">
    <property type="entry name" value="Cation_efflux_TM"/>
</dbReference>
<keyword evidence="14" id="KW-1185">Reference proteome</keyword>
<feature type="domain" description="Cation efflux protein transmembrane" evidence="11">
    <location>
        <begin position="36"/>
        <end position="222"/>
    </location>
</feature>
<dbReference type="InterPro" id="IPR036837">
    <property type="entry name" value="Cation_efflux_CTD_sf"/>
</dbReference>
<keyword evidence="5" id="KW-0862">Zinc</keyword>
<gene>
    <name evidence="13" type="ORF">FOA19_17450</name>
</gene>
<dbReference type="SUPFAM" id="SSF160240">
    <property type="entry name" value="Cation efflux protein cytoplasmic domain-like"/>
    <property type="match status" value="1"/>
</dbReference>
<accession>A0A5B6TB02</accession>
<evidence type="ECO:0000256" key="4">
    <source>
        <dbReference type="ARBA" id="ARBA00022692"/>
    </source>
</evidence>
<evidence type="ECO:0000313" key="13">
    <source>
        <dbReference type="EMBL" id="KAA3436189.1"/>
    </source>
</evidence>
<feature type="domain" description="Cation efflux protein cytoplasmic" evidence="12">
    <location>
        <begin position="229"/>
        <end position="301"/>
    </location>
</feature>
<comment type="subcellular location">
    <subcellularLocation>
        <location evidence="1">Membrane</location>
        <topology evidence="1">Multi-pass membrane protein</topology>
    </subcellularLocation>
</comment>
<dbReference type="GO" id="GO:0005385">
    <property type="term" value="F:zinc ion transmembrane transporter activity"/>
    <property type="evidence" value="ECO:0007669"/>
    <property type="project" value="TreeGrafter"/>
</dbReference>
<dbReference type="SUPFAM" id="SSF161111">
    <property type="entry name" value="Cation efflux protein transmembrane domain-like"/>
    <property type="match status" value="1"/>
</dbReference>
<dbReference type="EMBL" id="VKKY01000003">
    <property type="protein sequence ID" value="KAA3436189.1"/>
    <property type="molecule type" value="Genomic_DNA"/>
</dbReference>
<keyword evidence="7" id="KW-0406">Ion transport</keyword>
<dbReference type="Gene3D" id="1.20.1510.10">
    <property type="entry name" value="Cation efflux protein transmembrane domain"/>
    <property type="match status" value="1"/>
</dbReference>
<comment type="similarity">
    <text evidence="2">Belongs to the cation diffusion facilitator (CDF) transporter (TC 2.A.4) family. SLC30A subfamily.</text>
</comment>
<evidence type="ECO:0000256" key="1">
    <source>
        <dbReference type="ARBA" id="ARBA00004141"/>
    </source>
</evidence>
<comment type="caution">
    <text evidence="13">The sequence shown here is derived from an EMBL/GenBank/DDBJ whole genome shotgun (WGS) entry which is preliminary data.</text>
</comment>
<feature type="region of interest" description="Disordered" evidence="9">
    <location>
        <begin position="1"/>
        <end position="24"/>
    </location>
</feature>
<evidence type="ECO:0000256" key="9">
    <source>
        <dbReference type="SAM" id="MobiDB-lite"/>
    </source>
</evidence>
<dbReference type="RefSeq" id="WP_149092148.1">
    <property type="nucleotide sequence ID" value="NZ_VKKY01000003.1"/>
</dbReference>
<feature type="transmembrane region" description="Helical" evidence="10">
    <location>
        <begin position="194"/>
        <end position="217"/>
    </location>
</feature>
<dbReference type="Pfam" id="PF16916">
    <property type="entry name" value="ZT_dimer"/>
    <property type="match status" value="1"/>
</dbReference>
<dbReference type="InterPro" id="IPR050681">
    <property type="entry name" value="CDF/SLC30A"/>
</dbReference>
<dbReference type="PANTHER" id="PTHR11562">
    <property type="entry name" value="CATION EFFLUX PROTEIN/ ZINC TRANSPORTER"/>
    <property type="match status" value="1"/>
</dbReference>
<feature type="transmembrane region" description="Helical" evidence="10">
    <location>
        <begin position="135"/>
        <end position="156"/>
    </location>
</feature>
<name>A0A5B6TB02_9BACT</name>
<feature type="transmembrane region" description="Helical" evidence="10">
    <location>
        <begin position="168"/>
        <end position="188"/>
    </location>
</feature>
<dbReference type="NCBIfam" id="TIGR01297">
    <property type="entry name" value="CDF"/>
    <property type="match status" value="1"/>
</dbReference>
<dbReference type="InterPro" id="IPR027469">
    <property type="entry name" value="Cation_efflux_TMD_sf"/>
</dbReference>
<feature type="transmembrane region" description="Helical" evidence="10">
    <location>
        <begin position="105"/>
        <end position="123"/>
    </location>
</feature>
<protein>
    <submittedName>
        <fullName evidence="13">Cation transporter</fullName>
    </submittedName>
</protein>
<keyword evidence="3" id="KW-0813">Transport</keyword>
<evidence type="ECO:0000256" key="5">
    <source>
        <dbReference type="ARBA" id="ARBA00022906"/>
    </source>
</evidence>
<keyword evidence="5" id="KW-0864">Zinc transport</keyword>
<evidence type="ECO:0000256" key="10">
    <source>
        <dbReference type="SAM" id="Phobius"/>
    </source>
</evidence>
<organism evidence="13 14">
    <name type="scientific">Rufibacter hautae</name>
    <dbReference type="NCBI Taxonomy" id="2595005"/>
    <lineage>
        <taxon>Bacteria</taxon>
        <taxon>Pseudomonadati</taxon>
        <taxon>Bacteroidota</taxon>
        <taxon>Cytophagia</taxon>
        <taxon>Cytophagales</taxon>
        <taxon>Hymenobacteraceae</taxon>
        <taxon>Rufibacter</taxon>
    </lineage>
</organism>
<dbReference type="AlphaFoldDB" id="A0A5B6TB02"/>
<evidence type="ECO:0000259" key="11">
    <source>
        <dbReference type="Pfam" id="PF01545"/>
    </source>
</evidence>
<evidence type="ECO:0000256" key="2">
    <source>
        <dbReference type="ARBA" id="ARBA00008873"/>
    </source>
</evidence>
<feature type="transmembrane region" description="Helical" evidence="10">
    <location>
        <begin position="33"/>
        <end position="55"/>
    </location>
</feature>
<evidence type="ECO:0000256" key="3">
    <source>
        <dbReference type="ARBA" id="ARBA00022448"/>
    </source>
</evidence>
<dbReference type="OrthoDB" id="9809646at2"/>
<dbReference type="Pfam" id="PF01545">
    <property type="entry name" value="Cation_efflux"/>
    <property type="match status" value="1"/>
</dbReference>
<sequence>MAHSHSHGHAHSHAHHGHQHGHGLPASGHLNKAFLLGIGLNILYVVVEAGAGWWYNSLALLTDAGHNFTDVISLLLAFFALKLSQRKPTDKFTYGYGKSTTLVSLLNAMLLLLAVGAIGWEAINRLGTAPALNGTAISIVSGIGILINAGTALLFFRDKDHDINVKGAYLHMAADALVSLGVVVAGLVMYYTGWFWVDAVMSLVIVAVIVWGTWGLLVESLRLTLDAVPHGIDLAAIRTYLEEVPGVAEVHDLHVWAMSSTENSLTAHLVVEEGYPDIQLTHIRAELRDHFHIPHVTLQVERGAEGHACTEAGVYH</sequence>
<dbReference type="InterPro" id="IPR002524">
    <property type="entry name" value="Cation_efflux"/>
</dbReference>
<proteinExistence type="inferred from homology"/>
<feature type="transmembrane region" description="Helical" evidence="10">
    <location>
        <begin position="67"/>
        <end position="84"/>
    </location>
</feature>
<evidence type="ECO:0000259" key="12">
    <source>
        <dbReference type="Pfam" id="PF16916"/>
    </source>
</evidence>
<dbReference type="Proteomes" id="UP000324133">
    <property type="component" value="Unassembled WGS sequence"/>
</dbReference>
<evidence type="ECO:0000313" key="14">
    <source>
        <dbReference type="Proteomes" id="UP000324133"/>
    </source>
</evidence>
<evidence type="ECO:0000256" key="6">
    <source>
        <dbReference type="ARBA" id="ARBA00022989"/>
    </source>
</evidence>
<keyword evidence="4 10" id="KW-0812">Transmembrane</keyword>
<dbReference type="GO" id="GO:0005886">
    <property type="term" value="C:plasma membrane"/>
    <property type="evidence" value="ECO:0007669"/>
    <property type="project" value="TreeGrafter"/>
</dbReference>
<evidence type="ECO:0000256" key="7">
    <source>
        <dbReference type="ARBA" id="ARBA00023065"/>
    </source>
</evidence>
<evidence type="ECO:0000256" key="8">
    <source>
        <dbReference type="ARBA" id="ARBA00023136"/>
    </source>
</evidence>
<reference evidence="13 14" key="1">
    <citation type="submission" date="2019-07" db="EMBL/GenBank/DDBJ databases">
        <title>Rufibacter sp. nov., isolated from lake sediment.</title>
        <authorList>
            <person name="Qu J.-H."/>
        </authorList>
    </citation>
    <scope>NUCLEOTIDE SEQUENCE [LARGE SCALE GENOMIC DNA]</scope>
    <source>
        <strain evidence="13 14">NBS58-1</strain>
    </source>
</reference>
<keyword evidence="6 10" id="KW-1133">Transmembrane helix</keyword>
<keyword evidence="8 10" id="KW-0472">Membrane</keyword>